<dbReference type="CDD" id="cd06267">
    <property type="entry name" value="PBP1_LacI_sugar_binding-like"/>
    <property type="match status" value="1"/>
</dbReference>
<dbReference type="EMBL" id="CP132968">
    <property type="protein sequence ID" value="WMD17117.1"/>
    <property type="molecule type" value="Genomic_DNA"/>
</dbReference>
<evidence type="ECO:0000313" key="9">
    <source>
        <dbReference type="Proteomes" id="UP000095598"/>
    </source>
</evidence>
<dbReference type="EMBL" id="CYXT01000001">
    <property type="protein sequence ID" value="CUM68945.1"/>
    <property type="molecule type" value="Genomic_DNA"/>
</dbReference>
<dbReference type="Proteomes" id="UP000095553">
    <property type="component" value="Unassembled WGS sequence"/>
</dbReference>
<dbReference type="Gene3D" id="1.10.260.40">
    <property type="entry name" value="lambda repressor-like DNA-binding domains"/>
    <property type="match status" value="1"/>
</dbReference>
<accession>A0A174A3M4</accession>
<dbReference type="Proteomes" id="UP000095598">
    <property type="component" value="Unassembled WGS sequence"/>
</dbReference>
<dbReference type="SMART" id="SM00354">
    <property type="entry name" value="HTH_LACI"/>
    <property type="match status" value="1"/>
</dbReference>
<keyword evidence="2 7" id="KW-0238">DNA-binding</keyword>
<dbReference type="GO" id="GO:0003700">
    <property type="term" value="F:DNA-binding transcription factor activity"/>
    <property type="evidence" value="ECO:0007669"/>
    <property type="project" value="TreeGrafter"/>
</dbReference>
<evidence type="ECO:0000313" key="8">
    <source>
        <dbReference type="Proteomes" id="UP000095553"/>
    </source>
</evidence>
<dbReference type="InterPro" id="IPR046335">
    <property type="entry name" value="LacI/GalR-like_sensor"/>
</dbReference>
<gene>
    <name evidence="5" type="primary">degA_1</name>
    <name evidence="5" type="ORF">ERS852425_00010</name>
    <name evidence="6" type="ORF">ERS852571_00256</name>
    <name evidence="7" type="ORF">RBI15_03135</name>
</gene>
<dbReference type="PANTHER" id="PTHR30146">
    <property type="entry name" value="LACI-RELATED TRANSCRIPTIONAL REPRESSOR"/>
    <property type="match status" value="1"/>
</dbReference>
<dbReference type="PANTHER" id="PTHR30146:SF109">
    <property type="entry name" value="HTH-TYPE TRANSCRIPTIONAL REGULATOR GALS"/>
    <property type="match status" value="1"/>
</dbReference>
<evidence type="ECO:0000313" key="7">
    <source>
        <dbReference type="EMBL" id="WMD17117.1"/>
    </source>
</evidence>
<reference evidence="7" key="2">
    <citation type="submission" date="2023-08" db="EMBL/GenBank/DDBJ databases">
        <title>Complete Genome Sequences of butyrate producing Anaerostipes hadrus strains BA1 and GIF7 isolated from the terminal ileum of a healthy lean male.</title>
        <authorList>
            <person name="Low A."/>
            <person name="Sheludchenko M."/>
            <person name="Cheng H.E."/>
            <person name="Koh X.Q."/>
            <person name="Lee J."/>
        </authorList>
    </citation>
    <scope>NUCLEOTIDE SEQUENCE</scope>
    <source>
        <strain evidence="7">BA1</strain>
    </source>
</reference>
<keyword evidence="1" id="KW-0805">Transcription regulation</keyword>
<dbReference type="SUPFAM" id="SSF47413">
    <property type="entry name" value="lambda repressor-like DNA-binding domains"/>
    <property type="match status" value="1"/>
</dbReference>
<evidence type="ECO:0000256" key="3">
    <source>
        <dbReference type="ARBA" id="ARBA00023163"/>
    </source>
</evidence>
<dbReference type="Pfam" id="PF13377">
    <property type="entry name" value="Peripla_BP_3"/>
    <property type="match status" value="1"/>
</dbReference>
<dbReference type="SUPFAM" id="SSF53822">
    <property type="entry name" value="Periplasmic binding protein-like I"/>
    <property type="match status" value="1"/>
</dbReference>
<name>A0A174A3M4_ANAHA</name>
<dbReference type="CDD" id="cd01392">
    <property type="entry name" value="HTH_LacI"/>
    <property type="match status" value="1"/>
</dbReference>
<dbReference type="Proteomes" id="UP001243496">
    <property type="component" value="Chromosome"/>
</dbReference>
<dbReference type="Gene3D" id="3.40.50.2300">
    <property type="match status" value="2"/>
</dbReference>
<evidence type="ECO:0000313" key="6">
    <source>
        <dbReference type="EMBL" id="CUM73590.1"/>
    </source>
</evidence>
<evidence type="ECO:0000313" key="5">
    <source>
        <dbReference type="EMBL" id="CUM68945.1"/>
    </source>
</evidence>
<dbReference type="GO" id="GO:0000976">
    <property type="term" value="F:transcription cis-regulatory region binding"/>
    <property type="evidence" value="ECO:0007669"/>
    <property type="project" value="TreeGrafter"/>
</dbReference>
<keyword evidence="3" id="KW-0804">Transcription</keyword>
<dbReference type="PROSITE" id="PS50932">
    <property type="entry name" value="HTH_LACI_2"/>
    <property type="match status" value="1"/>
</dbReference>
<reference evidence="8 9" key="1">
    <citation type="submission" date="2015-09" db="EMBL/GenBank/DDBJ databases">
        <authorList>
            <consortium name="Pathogen Informatics"/>
        </authorList>
    </citation>
    <scope>NUCLEOTIDE SEQUENCE [LARGE SCALE GENOMIC DNA]</scope>
    <source>
        <strain evidence="5 9">2789STDY5608868</strain>
        <strain evidence="6 8">2789STDY5834959</strain>
    </source>
</reference>
<dbReference type="RefSeq" id="WP_009265264.1">
    <property type="nucleotide sequence ID" value="NZ_BAABXM010000001.1"/>
</dbReference>
<evidence type="ECO:0000259" key="4">
    <source>
        <dbReference type="PROSITE" id="PS50932"/>
    </source>
</evidence>
<dbReference type="GeneID" id="92740366"/>
<dbReference type="InterPro" id="IPR028082">
    <property type="entry name" value="Peripla_BP_I"/>
</dbReference>
<sequence>MGLKKKVTTKDIADHVGLSQSAVSMILNNKTNVSFSDSTRQKVLDAAKELGYQKKKKSIEQTSKPLSKIILIMCPFLSNHYYTTLVHSITERAHDYGYLTFVAPTLRNPSTEQYYLDLMKNDLDTAGIVYLYPTSFLPEVNDMSKQIPIVNIGDKNDEITFDSIHVSSSKPARLVAEHLISLGHRKITYISTPISDIERSRSKRYDALVATFKEHGFGDDCVSIRSLSPGEYNLLSPNMLEYSSGYNLTKQILEEGTDSTAFVGYNDMVAFGILDALYELKYKVPNDFSVCGFDNIPMADMNRISLTTVEHSIEAKGREAVDIIVRIRDSKTKNQPRSFVTKLEFEPFIVKRKSTGRAKF</sequence>
<organism evidence="5 9">
    <name type="scientific">Anaerostipes hadrus</name>
    <dbReference type="NCBI Taxonomy" id="649756"/>
    <lineage>
        <taxon>Bacteria</taxon>
        <taxon>Bacillati</taxon>
        <taxon>Bacillota</taxon>
        <taxon>Clostridia</taxon>
        <taxon>Lachnospirales</taxon>
        <taxon>Lachnospiraceae</taxon>
        <taxon>Anaerostipes</taxon>
    </lineage>
</organism>
<protein>
    <submittedName>
        <fullName evidence="5">Degradation activator</fullName>
    </submittedName>
    <submittedName>
        <fullName evidence="7">LacI family DNA-binding transcriptional regulator</fullName>
    </submittedName>
</protein>
<evidence type="ECO:0000256" key="1">
    <source>
        <dbReference type="ARBA" id="ARBA00023015"/>
    </source>
</evidence>
<dbReference type="InterPro" id="IPR010982">
    <property type="entry name" value="Lambda_DNA-bd_dom_sf"/>
</dbReference>
<dbReference type="EMBL" id="CYXY01000002">
    <property type="protein sequence ID" value="CUM73590.1"/>
    <property type="molecule type" value="Genomic_DNA"/>
</dbReference>
<evidence type="ECO:0000256" key="2">
    <source>
        <dbReference type="ARBA" id="ARBA00023125"/>
    </source>
</evidence>
<feature type="domain" description="HTH lacI-type" evidence="4">
    <location>
        <begin position="7"/>
        <end position="53"/>
    </location>
</feature>
<proteinExistence type="predicted"/>
<dbReference type="AlphaFoldDB" id="A0A174A3M4"/>
<dbReference type="InterPro" id="IPR000843">
    <property type="entry name" value="HTH_LacI"/>
</dbReference>
<dbReference type="Pfam" id="PF00356">
    <property type="entry name" value="LacI"/>
    <property type="match status" value="1"/>
</dbReference>